<dbReference type="EMBL" id="WTPX01000004">
    <property type="protein sequence ID" value="NNJ24206.1"/>
    <property type="molecule type" value="Genomic_DNA"/>
</dbReference>
<proteinExistence type="predicted"/>
<organism evidence="2 3">
    <name type="scientific">Alienimonas chondri</name>
    <dbReference type="NCBI Taxonomy" id="2681879"/>
    <lineage>
        <taxon>Bacteria</taxon>
        <taxon>Pseudomonadati</taxon>
        <taxon>Planctomycetota</taxon>
        <taxon>Planctomycetia</taxon>
        <taxon>Planctomycetales</taxon>
        <taxon>Planctomycetaceae</taxon>
        <taxon>Alienimonas</taxon>
    </lineage>
</organism>
<keyword evidence="3" id="KW-1185">Reference proteome</keyword>
<dbReference type="Proteomes" id="UP000609651">
    <property type="component" value="Unassembled WGS sequence"/>
</dbReference>
<protein>
    <submittedName>
        <fullName evidence="2">Uncharacterized protein</fullName>
    </submittedName>
</protein>
<accession>A0ABX1V857</accession>
<evidence type="ECO:0000313" key="3">
    <source>
        <dbReference type="Proteomes" id="UP000609651"/>
    </source>
</evidence>
<reference evidence="2 3" key="1">
    <citation type="journal article" date="2020" name="Syst. Appl. Microbiol.">
        <title>Alienimonas chondri sp. nov., a novel planctomycete isolated from the biofilm of the red alga Chondrus crispus.</title>
        <authorList>
            <person name="Vitorino I."/>
            <person name="Albuquerque L."/>
            <person name="Wiegand S."/>
            <person name="Kallscheuer N."/>
            <person name="da Costa M.S."/>
            <person name="Lobo-da-Cunha A."/>
            <person name="Jogler C."/>
            <person name="Lage O.M."/>
        </authorList>
    </citation>
    <scope>NUCLEOTIDE SEQUENCE [LARGE SCALE GENOMIC DNA]</scope>
    <source>
        <strain evidence="2 3">LzC2</strain>
    </source>
</reference>
<feature type="region of interest" description="Disordered" evidence="1">
    <location>
        <begin position="32"/>
        <end position="51"/>
    </location>
</feature>
<evidence type="ECO:0000313" key="2">
    <source>
        <dbReference type="EMBL" id="NNJ24206.1"/>
    </source>
</evidence>
<dbReference type="RefSeq" id="WP_171182893.1">
    <property type="nucleotide sequence ID" value="NZ_WTPX01000004.1"/>
</dbReference>
<gene>
    <name evidence="2" type="ORF">LzC2_02560</name>
</gene>
<comment type="caution">
    <text evidence="2">The sequence shown here is derived from an EMBL/GenBank/DDBJ whole genome shotgun (WGS) entry which is preliminary data.</text>
</comment>
<evidence type="ECO:0000256" key="1">
    <source>
        <dbReference type="SAM" id="MobiDB-lite"/>
    </source>
</evidence>
<sequence>MPDSTEATLDDAQAASIFHLLLQDAPDTVGGWIRPALPPEGSSEPLGDRVGETTAEGEAVLPRLRETPGDRILPDRPGKPAELLKAGLLLLHGDLDGSHRIAQAHEGDRDADAWHALVHRLEGDYGNSGYWWRRVGEHPMFDALAERVGVDRWDPQDFTDRYRRAIRGGDEAERTAVRSIQAAEFALLLGYCAT</sequence>
<name>A0ABX1V857_9PLAN</name>